<protein>
    <submittedName>
        <fullName evidence="1">26554_t:CDS:1</fullName>
    </submittedName>
</protein>
<comment type="caution">
    <text evidence="1">The sequence shown here is derived from an EMBL/GenBank/DDBJ whole genome shotgun (WGS) entry which is preliminary data.</text>
</comment>
<dbReference type="EMBL" id="CAJVQC010029742">
    <property type="protein sequence ID" value="CAG8743521.1"/>
    <property type="molecule type" value="Genomic_DNA"/>
</dbReference>
<name>A0ACA9Q9V4_9GLOM</name>
<dbReference type="Proteomes" id="UP000789920">
    <property type="component" value="Unassembled WGS sequence"/>
</dbReference>
<gene>
    <name evidence="1" type="ORF">RPERSI_LOCUS13405</name>
</gene>
<proteinExistence type="predicted"/>
<evidence type="ECO:0000313" key="2">
    <source>
        <dbReference type="Proteomes" id="UP000789920"/>
    </source>
</evidence>
<organism evidence="1 2">
    <name type="scientific">Racocetra persica</name>
    <dbReference type="NCBI Taxonomy" id="160502"/>
    <lineage>
        <taxon>Eukaryota</taxon>
        <taxon>Fungi</taxon>
        <taxon>Fungi incertae sedis</taxon>
        <taxon>Mucoromycota</taxon>
        <taxon>Glomeromycotina</taxon>
        <taxon>Glomeromycetes</taxon>
        <taxon>Diversisporales</taxon>
        <taxon>Gigasporaceae</taxon>
        <taxon>Racocetra</taxon>
    </lineage>
</organism>
<reference evidence="1" key="1">
    <citation type="submission" date="2021-06" db="EMBL/GenBank/DDBJ databases">
        <authorList>
            <person name="Kallberg Y."/>
            <person name="Tangrot J."/>
            <person name="Rosling A."/>
        </authorList>
    </citation>
    <scope>NUCLEOTIDE SEQUENCE</scope>
    <source>
        <strain evidence="1">MA461A</strain>
    </source>
</reference>
<keyword evidence="2" id="KW-1185">Reference proteome</keyword>
<sequence length="85" mass="10524">DYKKLYSTTTTHEQIYPKLVAITKKIVNKLNQDQMNYYVKKTQLNRIPYFDKYRIIEFLKKEYFDHCKEYLKKLNKLKCDNQSEF</sequence>
<evidence type="ECO:0000313" key="1">
    <source>
        <dbReference type="EMBL" id="CAG8743521.1"/>
    </source>
</evidence>
<feature type="non-terminal residue" evidence="1">
    <location>
        <position position="1"/>
    </location>
</feature>
<accession>A0ACA9Q9V4</accession>